<comment type="subunit">
    <text evidence="3">Homodimer.</text>
</comment>
<dbReference type="InterPro" id="IPR002314">
    <property type="entry name" value="aa-tRNA-synt_IIb"/>
</dbReference>
<evidence type="ECO:0000256" key="13">
    <source>
        <dbReference type="ARBA" id="ARBA00030057"/>
    </source>
</evidence>
<evidence type="ECO:0000259" key="18">
    <source>
        <dbReference type="PROSITE" id="PS51185"/>
    </source>
</evidence>
<dbReference type="FunFam" id="3.30.720.200:FF:000001">
    <property type="entry name" value="Glycine--tRNA ligase 2"/>
    <property type="match status" value="1"/>
</dbReference>
<dbReference type="InterPro" id="IPR004154">
    <property type="entry name" value="Anticodon-bd"/>
</dbReference>
<dbReference type="NCBIfam" id="NF003211">
    <property type="entry name" value="PRK04173.1"/>
    <property type="match status" value="1"/>
</dbReference>
<keyword evidence="9" id="KW-0547">Nucleotide-binding</keyword>
<proteinExistence type="inferred from homology"/>
<dbReference type="NCBIfam" id="TIGR00389">
    <property type="entry name" value="glyS_dimeric"/>
    <property type="match status" value="1"/>
</dbReference>
<comment type="subcellular location">
    <subcellularLocation>
        <location evidence="1">Cytoplasm</location>
    </subcellularLocation>
</comment>
<dbReference type="InterPro" id="IPR006195">
    <property type="entry name" value="aa-tRNA-synth_II"/>
</dbReference>
<organism evidence="19 20">
    <name type="scientific">Dimorphilus gyrociliatus</name>
    <dbReference type="NCBI Taxonomy" id="2664684"/>
    <lineage>
        <taxon>Eukaryota</taxon>
        <taxon>Metazoa</taxon>
        <taxon>Spiralia</taxon>
        <taxon>Lophotrochozoa</taxon>
        <taxon>Annelida</taxon>
        <taxon>Polychaeta</taxon>
        <taxon>Polychaeta incertae sedis</taxon>
        <taxon>Dinophilidae</taxon>
        <taxon>Dimorphilus</taxon>
    </lineage>
</organism>
<gene>
    <name evidence="19" type="ORF">DGYR_LOCUS10743</name>
</gene>
<evidence type="ECO:0000256" key="3">
    <source>
        <dbReference type="ARBA" id="ARBA00011738"/>
    </source>
</evidence>
<dbReference type="FunFam" id="3.30.40.230:FF:000001">
    <property type="entry name" value="Glycine--tRNA ligase"/>
    <property type="match status" value="1"/>
</dbReference>
<dbReference type="FunFam" id="3.40.50.800:FF:000004">
    <property type="entry name" value="Glycine--tRNA ligase 2"/>
    <property type="match status" value="1"/>
</dbReference>
<evidence type="ECO:0000313" key="19">
    <source>
        <dbReference type="EMBL" id="CAD5123015.1"/>
    </source>
</evidence>
<comment type="caution">
    <text evidence="19">The sequence shown here is derived from an EMBL/GenBank/DDBJ whole genome shotgun (WGS) entry which is preliminary data.</text>
</comment>
<dbReference type="InterPro" id="IPR002315">
    <property type="entry name" value="tRNA-synt_gly"/>
</dbReference>
<dbReference type="PROSITE" id="PS50862">
    <property type="entry name" value="AA_TRNA_LIGASE_II"/>
    <property type="match status" value="1"/>
</dbReference>
<dbReference type="EC" id="6.1.1.14" evidence="4"/>
<dbReference type="Gene3D" id="3.30.720.200">
    <property type="match status" value="1"/>
</dbReference>
<dbReference type="InterPro" id="IPR027031">
    <property type="entry name" value="Gly-tRNA_synthase/POLG2"/>
</dbReference>
<dbReference type="PANTHER" id="PTHR10745">
    <property type="entry name" value="GLYCYL-TRNA SYNTHETASE/DNA POLYMERASE SUBUNIT GAMMA-2"/>
    <property type="match status" value="1"/>
</dbReference>
<accession>A0A7I8W4I5</accession>
<evidence type="ECO:0000256" key="4">
    <source>
        <dbReference type="ARBA" id="ARBA00012829"/>
    </source>
</evidence>
<reference evidence="19 20" key="1">
    <citation type="submission" date="2020-08" db="EMBL/GenBank/DDBJ databases">
        <authorList>
            <person name="Hejnol A."/>
        </authorList>
    </citation>
    <scope>NUCLEOTIDE SEQUENCE [LARGE SCALE GENOMIC DNA]</scope>
</reference>
<evidence type="ECO:0000256" key="15">
    <source>
        <dbReference type="ARBA" id="ARBA00049523"/>
    </source>
</evidence>
<dbReference type="InterPro" id="IPR045864">
    <property type="entry name" value="aa-tRNA-synth_II/BPL/LPL"/>
</dbReference>
<keyword evidence="20" id="KW-1185">Reference proteome</keyword>
<evidence type="ECO:0000256" key="2">
    <source>
        <dbReference type="ARBA" id="ARBA00008226"/>
    </source>
</evidence>
<protein>
    <recommendedName>
        <fullName evidence="5">Glycine--tRNA ligase</fullName>
        <ecNumber evidence="4">6.1.1.14</ecNumber>
    </recommendedName>
    <alternativeName>
        <fullName evidence="13">Diadenosine tetraphosphate synthetase</fullName>
    </alternativeName>
</protein>
<evidence type="ECO:0000259" key="17">
    <source>
        <dbReference type="PROSITE" id="PS50862"/>
    </source>
</evidence>
<dbReference type="FunFam" id="3.30.930.10:FF:000010">
    <property type="entry name" value="Glycyl-tRNA synthetase 1"/>
    <property type="match status" value="1"/>
</dbReference>
<dbReference type="PROSITE" id="PS00762">
    <property type="entry name" value="WHEP_TRS_1"/>
    <property type="match status" value="1"/>
</dbReference>
<feature type="coiled-coil region" evidence="16">
    <location>
        <begin position="34"/>
        <end position="61"/>
    </location>
</feature>
<evidence type="ECO:0000256" key="12">
    <source>
        <dbReference type="ARBA" id="ARBA00023146"/>
    </source>
</evidence>
<dbReference type="GO" id="GO:0005739">
    <property type="term" value="C:mitochondrion"/>
    <property type="evidence" value="ECO:0007669"/>
    <property type="project" value="TreeGrafter"/>
</dbReference>
<dbReference type="SUPFAM" id="SSF52954">
    <property type="entry name" value="Class II aaRS ABD-related"/>
    <property type="match status" value="1"/>
</dbReference>
<dbReference type="GO" id="GO:0016740">
    <property type="term" value="F:transferase activity"/>
    <property type="evidence" value="ECO:0007669"/>
    <property type="project" value="UniProtKB-KW"/>
</dbReference>
<dbReference type="Pfam" id="PF00458">
    <property type="entry name" value="WHEP-TRS"/>
    <property type="match status" value="1"/>
</dbReference>
<keyword evidence="8" id="KW-0808">Transferase</keyword>
<keyword evidence="7" id="KW-0436">Ligase</keyword>
<dbReference type="Pfam" id="PF03129">
    <property type="entry name" value="HGTP_anticodon"/>
    <property type="match status" value="1"/>
</dbReference>
<name>A0A7I8W4I5_9ANNE</name>
<evidence type="ECO:0000256" key="9">
    <source>
        <dbReference type="ARBA" id="ARBA00022741"/>
    </source>
</evidence>
<keyword evidence="16" id="KW-0175">Coiled coil</keyword>
<feature type="domain" description="Aminoacyl-transfer RNA synthetases class-II family profile" evidence="17">
    <location>
        <begin position="68"/>
        <end position="561"/>
    </location>
</feature>
<comment type="catalytic activity">
    <reaction evidence="14">
        <text>2 ATP + H(+) = P(1),P(4)-bis(5'-adenosyl) tetraphosphate + diphosphate</text>
        <dbReference type="Rhea" id="RHEA:34935"/>
        <dbReference type="ChEBI" id="CHEBI:15378"/>
        <dbReference type="ChEBI" id="CHEBI:30616"/>
        <dbReference type="ChEBI" id="CHEBI:33019"/>
        <dbReference type="ChEBI" id="CHEBI:58141"/>
    </reaction>
    <physiologicalReaction direction="left-to-right" evidence="14">
        <dbReference type="Rhea" id="RHEA:34936"/>
    </physiologicalReaction>
</comment>
<dbReference type="Gene3D" id="3.40.50.800">
    <property type="entry name" value="Anticodon-binding domain"/>
    <property type="match status" value="1"/>
</dbReference>
<dbReference type="SUPFAM" id="SSF55681">
    <property type="entry name" value="Class II aaRS and biotin synthetases"/>
    <property type="match status" value="1"/>
</dbReference>
<dbReference type="GO" id="GO:0070150">
    <property type="term" value="P:mitochondrial glycyl-tRNA aminoacylation"/>
    <property type="evidence" value="ECO:0007669"/>
    <property type="project" value="TreeGrafter"/>
</dbReference>
<keyword evidence="11" id="KW-0648">Protein biosynthesis</keyword>
<keyword evidence="12" id="KW-0030">Aminoacyl-tRNA synthetase</keyword>
<dbReference type="GO" id="GO:0004820">
    <property type="term" value="F:glycine-tRNA ligase activity"/>
    <property type="evidence" value="ECO:0007669"/>
    <property type="project" value="UniProtKB-EC"/>
</dbReference>
<evidence type="ECO:0000256" key="16">
    <source>
        <dbReference type="SAM" id="Coils"/>
    </source>
</evidence>
<evidence type="ECO:0000256" key="6">
    <source>
        <dbReference type="ARBA" id="ARBA00022490"/>
    </source>
</evidence>
<dbReference type="PANTHER" id="PTHR10745:SF0">
    <property type="entry name" value="GLYCINE--TRNA LIGASE"/>
    <property type="match status" value="1"/>
</dbReference>
<dbReference type="InterPro" id="IPR036621">
    <property type="entry name" value="Anticodon-bd_dom_sf"/>
</dbReference>
<dbReference type="InterPro" id="IPR009068">
    <property type="entry name" value="uS15_NS1_RNA-bd_sf"/>
</dbReference>
<evidence type="ECO:0000313" key="20">
    <source>
        <dbReference type="Proteomes" id="UP000549394"/>
    </source>
</evidence>
<dbReference type="CDD" id="cd00774">
    <property type="entry name" value="GlyRS-like_core"/>
    <property type="match status" value="1"/>
</dbReference>
<evidence type="ECO:0000256" key="10">
    <source>
        <dbReference type="ARBA" id="ARBA00022840"/>
    </source>
</evidence>
<dbReference type="OrthoDB" id="57698at2759"/>
<keyword evidence="6" id="KW-0963">Cytoplasm</keyword>
<dbReference type="PRINTS" id="PR01043">
    <property type="entry name" value="TRNASYNTHGLY"/>
</dbReference>
<dbReference type="Proteomes" id="UP000549394">
    <property type="component" value="Unassembled WGS sequence"/>
</dbReference>
<dbReference type="Gene3D" id="1.10.287.10">
    <property type="entry name" value="S15/NS1, RNA-binding"/>
    <property type="match status" value="1"/>
</dbReference>
<dbReference type="PROSITE" id="PS51185">
    <property type="entry name" value="WHEP_TRS_2"/>
    <property type="match status" value="1"/>
</dbReference>
<dbReference type="InterPro" id="IPR000738">
    <property type="entry name" value="WHEP-TRS_dom"/>
</dbReference>
<dbReference type="Gene3D" id="3.30.40.230">
    <property type="match status" value="1"/>
</dbReference>
<comment type="catalytic activity">
    <reaction evidence="15">
        <text>tRNA(Gly) + glycine + ATP = glycyl-tRNA(Gly) + AMP + diphosphate</text>
        <dbReference type="Rhea" id="RHEA:16013"/>
        <dbReference type="Rhea" id="RHEA-COMP:9664"/>
        <dbReference type="Rhea" id="RHEA-COMP:9683"/>
        <dbReference type="ChEBI" id="CHEBI:30616"/>
        <dbReference type="ChEBI" id="CHEBI:33019"/>
        <dbReference type="ChEBI" id="CHEBI:57305"/>
        <dbReference type="ChEBI" id="CHEBI:78442"/>
        <dbReference type="ChEBI" id="CHEBI:78522"/>
        <dbReference type="ChEBI" id="CHEBI:456215"/>
        <dbReference type="EC" id="6.1.1.14"/>
    </reaction>
    <physiologicalReaction direction="left-to-right" evidence="15">
        <dbReference type="Rhea" id="RHEA:16014"/>
    </physiologicalReaction>
</comment>
<dbReference type="Gene3D" id="3.30.930.10">
    <property type="entry name" value="Bira Bifunctional Protein, Domain 2"/>
    <property type="match status" value="1"/>
</dbReference>
<feature type="domain" description="WHEP-TRS" evidence="18">
    <location>
        <begin position="9"/>
        <end position="65"/>
    </location>
</feature>
<dbReference type="CDD" id="cd00858">
    <property type="entry name" value="GlyRS_anticodon"/>
    <property type="match status" value="1"/>
</dbReference>
<dbReference type="EMBL" id="CAJFCJ010000019">
    <property type="protein sequence ID" value="CAD5123015.1"/>
    <property type="molecule type" value="Genomic_DNA"/>
</dbReference>
<dbReference type="Pfam" id="PF00587">
    <property type="entry name" value="tRNA-synt_2b"/>
    <property type="match status" value="1"/>
</dbReference>
<evidence type="ECO:0000256" key="1">
    <source>
        <dbReference type="ARBA" id="ARBA00004496"/>
    </source>
</evidence>
<evidence type="ECO:0000256" key="11">
    <source>
        <dbReference type="ARBA" id="ARBA00022917"/>
    </source>
</evidence>
<dbReference type="SUPFAM" id="SSF47060">
    <property type="entry name" value="S15/NS1 RNA-binding domain"/>
    <property type="match status" value="1"/>
</dbReference>
<evidence type="ECO:0000256" key="5">
    <source>
        <dbReference type="ARBA" id="ARBA00019404"/>
    </source>
</evidence>
<evidence type="ECO:0000256" key="14">
    <source>
        <dbReference type="ARBA" id="ARBA00048436"/>
    </source>
</evidence>
<comment type="similarity">
    <text evidence="2">Belongs to the class-II aminoacyl-tRNA synthetase family.</text>
</comment>
<dbReference type="AlphaFoldDB" id="A0A7I8W4I5"/>
<evidence type="ECO:0000256" key="8">
    <source>
        <dbReference type="ARBA" id="ARBA00022679"/>
    </source>
</evidence>
<dbReference type="InterPro" id="IPR033731">
    <property type="entry name" value="GlyRS-like_core"/>
</dbReference>
<dbReference type="SMART" id="SM00991">
    <property type="entry name" value="WHEP-TRS"/>
    <property type="match status" value="1"/>
</dbReference>
<dbReference type="GO" id="GO:0005524">
    <property type="term" value="F:ATP binding"/>
    <property type="evidence" value="ECO:0007669"/>
    <property type="project" value="UniProtKB-KW"/>
</dbReference>
<keyword evidence="10" id="KW-0067">ATP-binding</keyword>
<evidence type="ECO:0000256" key="7">
    <source>
        <dbReference type="ARBA" id="ARBA00022598"/>
    </source>
</evidence>
<sequence length="680" mass="76750">MNDPAHQEMLAPLQASVKEQGDLVRQLKADKAAENDIKLAVTELKARKKKLEDKLLEISKVEEGDQIDRAKLEDLLKQRFFYDMSFSIYGGITGLYDFGPMGCMVKTNLIQAWRDMFVLEEQMLEVDCSMLTPESVLKASGHAERFADTMIKDLVSGECFRADHLINAAIEKMLTDKKISVEKKQELQKLIPLVESMSKEEMKNVIEKYSIKSPSTGSALSEPLDFNLMFETSIGPAAKIKGFLRPETAQGIFVNFKRLLDFNAGKLPFAAAQIGNAFRNEISPRSGLIRVREFTMAEIEHFVDPSNKTHPKFDSVSDVKVPLYSACAQMDGKLPAEMTLQQALKDELISNETLAYFLGRIYLFMVHIGLDPKKIRFRQHLSNEMAHYAKDCWDAEVKTTYGWVECVGCADRSCFDLLQHSKATGIKLVAERSLAKPTERSIVEVNPIKATIGKRFKKDSKLVQQTLASLSASEVEEVANNLSSKGSHSLAANGVTFEIDTTTVEVKRYKKTIHVEEFTPSVVEPSFGIGRLMYALFEHNFKIREGDEQRTYLTLPPAIAPYKCSVLPLSNNAEFQPFIKELSKNLTRVGVSHKVDTSSTAIGRRYARTDQIAIPFGITVDFDSLKEPHTATLRERDTRKQIRASMLELPEIIRDLSLNKRTWKDVIESYPSFEQQENTK</sequence>